<evidence type="ECO:0000256" key="14">
    <source>
        <dbReference type="ARBA" id="ARBA00023000"/>
    </source>
</evidence>
<keyword evidence="14" id="KW-0651">Protein splicing</keyword>
<protein>
    <recommendedName>
        <fullName evidence="5 15">Methionine adenosyltransferase</fullName>
        <ecNumber evidence="5 15">2.5.1.6</ecNumber>
    </recommendedName>
</protein>
<dbReference type="InterPro" id="IPR006141">
    <property type="entry name" value="Intein_N"/>
</dbReference>
<dbReference type="InterPro" id="IPR030934">
    <property type="entry name" value="Intein_C"/>
</dbReference>
<dbReference type="InterPro" id="IPR002133">
    <property type="entry name" value="S-AdoMet_synthetase"/>
</dbReference>
<evidence type="ECO:0000256" key="15">
    <source>
        <dbReference type="NCBIfam" id="TIGR01034"/>
    </source>
</evidence>
<dbReference type="InterPro" id="IPR022629">
    <property type="entry name" value="S-AdoMet_synt_central"/>
</dbReference>
<dbReference type="Gene3D" id="3.10.28.10">
    <property type="entry name" value="Homing endonucleases"/>
    <property type="match status" value="1"/>
</dbReference>
<dbReference type="GO" id="GO:0004478">
    <property type="term" value="F:methionine adenosyltransferase activity"/>
    <property type="evidence" value="ECO:0007669"/>
    <property type="project" value="UniProtKB-UniRule"/>
</dbReference>
<evidence type="ECO:0000259" key="17">
    <source>
        <dbReference type="PROSITE" id="PS50819"/>
    </source>
</evidence>
<dbReference type="InterPro" id="IPR006142">
    <property type="entry name" value="INTEIN"/>
</dbReference>
<dbReference type="InterPro" id="IPR022628">
    <property type="entry name" value="S-AdoMet_synt_N"/>
</dbReference>
<keyword evidence="7 18" id="KW-0808">Transferase</keyword>
<comment type="pathway">
    <text evidence="3">Amino-acid biosynthesis; S-adenosyl-L-methionine biosynthesis; S-adenosyl-L-methionine from L-methionine: step 1/1.</text>
</comment>
<keyword evidence="13" id="KW-0630">Potassium</keyword>
<dbReference type="NCBIfam" id="TIGR01034">
    <property type="entry name" value="metK"/>
    <property type="match status" value="1"/>
</dbReference>
<dbReference type="GO" id="GO:0046872">
    <property type="term" value="F:metal ion binding"/>
    <property type="evidence" value="ECO:0007669"/>
    <property type="project" value="UniProtKB-KW"/>
</dbReference>
<dbReference type="InterPro" id="IPR004860">
    <property type="entry name" value="LAGLIDADG_dom"/>
</dbReference>
<dbReference type="Proteomes" id="UP000229054">
    <property type="component" value="Unassembled WGS sequence"/>
</dbReference>
<evidence type="ECO:0000256" key="12">
    <source>
        <dbReference type="ARBA" id="ARBA00022842"/>
    </source>
</evidence>
<comment type="cofactor">
    <cofactor evidence="2">
        <name>K(+)</name>
        <dbReference type="ChEBI" id="CHEBI:29103"/>
    </cofactor>
</comment>
<evidence type="ECO:0000256" key="10">
    <source>
        <dbReference type="ARBA" id="ARBA00022813"/>
    </source>
</evidence>
<dbReference type="FunFam" id="3.30.300.10:FF:000003">
    <property type="entry name" value="S-adenosylmethionine synthase"/>
    <property type="match status" value="1"/>
</dbReference>
<dbReference type="InterPro" id="IPR003587">
    <property type="entry name" value="Hint_dom_N"/>
</dbReference>
<reference evidence="18 19" key="1">
    <citation type="submission" date="2017-09" db="EMBL/GenBank/DDBJ databases">
        <title>Depth-based differentiation of microbial function through sediment-hosted aquifers and enrichment of novel symbionts in the deep terrestrial subsurface.</title>
        <authorList>
            <person name="Probst A.J."/>
            <person name="Ladd B."/>
            <person name="Jarett J.K."/>
            <person name="Geller-Mcgrath D.E."/>
            <person name="Sieber C.M."/>
            <person name="Emerson J.B."/>
            <person name="Anantharaman K."/>
            <person name="Thomas B.C."/>
            <person name="Malmstrom R."/>
            <person name="Stieglmeier M."/>
            <person name="Klingl A."/>
            <person name="Woyke T."/>
            <person name="Ryan C.M."/>
            <person name="Banfield J.F."/>
        </authorList>
    </citation>
    <scope>NUCLEOTIDE SEQUENCE [LARGE SCALE GENOMIC DNA]</scope>
    <source>
        <strain evidence="18">CG23_combo_of_CG06-09_8_20_14_all_39_25</strain>
    </source>
</reference>
<evidence type="ECO:0000256" key="8">
    <source>
        <dbReference type="ARBA" id="ARBA00022723"/>
    </source>
</evidence>
<evidence type="ECO:0000256" key="7">
    <source>
        <dbReference type="ARBA" id="ARBA00022679"/>
    </source>
</evidence>
<keyword evidence="6" id="KW-0554">One-carbon metabolism</keyword>
<dbReference type="InterPro" id="IPR022630">
    <property type="entry name" value="S-AdoMet_synt_C"/>
</dbReference>
<dbReference type="InterPro" id="IPR022631">
    <property type="entry name" value="ADOMET_SYNTHASE_CS"/>
</dbReference>
<dbReference type="InterPro" id="IPR036844">
    <property type="entry name" value="Hint_dom_sf"/>
</dbReference>
<dbReference type="InterPro" id="IPR022636">
    <property type="entry name" value="S-AdoMet_synthetase_sfam"/>
</dbReference>
<dbReference type="Pfam" id="PF02773">
    <property type="entry name" value="S-AdoMet_synt_C"/>
    <property type="match status" value="2"/>
</dbReference>
<evidence type="ECO:0000256" key="2">
    <source>
        <dbReference type="ARBA" id="ARBA00001958"/>
    </source>
</evidence>
<evidence type="ECO:0000256" key="11">
    <source>
        <dbReference type="ARBA" id="ARBA00022840"/>
    </source>
</evidence>
<dbReference type="Gene3D" id="2.170.16.10">
    <property type="entry name" value="Hedgehog/Intein (Hint) domain"/>
    <property type="match status" value="2"/>
</dbReference>
<evidence type="ECO:0000256" key="9">
    <source>
        <dbReference type="ARBA" id="ARBA00022741"/>
    </source>
</evidence>
<evidence type="ECO:0000256" key="6">
    <source>
        <dbReference type="ARBA" id="ARBA00022563"/>
    </source>
</evidence>
<dbReference type="PROSITE" id="PS00376">
    <property type="entry name" value="ADOMET_SYNTHASE_1"/>
    <property type="match status" value="1"/>
</dbReference>
<dbReference type="Pfam" id="PF02772">
    <property type="entry name" value="S-AdoMet_synt_M"/>
    <property type="match status" value="1"/>
</dbReference>
<dbReference type="GO" id="GO:0006730">
    <property type="term" value="P:one-carbon metabolic process"/>
    <property type="evidence" value="ECO:0007669"/>
    <property type="project" value="UniProtKB-KW"/>
</dbReference>
<dbReference type="Pfam" id="PF00438">
    <property type="entry name" value="S-AdoMet_synt_N"/>
    <property type="match status" value="1"/>
</dbReference>
<dbReference type="PRINTS" id="PR00379">
    <property type="entry name" value="INTEIN"/>
</dbReference>
<evidence type="ECO:0000313" key="18">
    <source>
        <dbReference type="EMBL" id="PIP22334.1"/>
    </source>
</evidence>
<dbReference type="AlphaFoldDB" id="A0A2G9YSW7"/>
<keyword evidence="9" id="KW-0547">Nucleotide-binding</keyword>
<dbReference type="InterPro" id="IPR004042">
    <property type="entry name" value="Intein_endonuc_central"/>
</dbReference>
<evidence type="ECO:0000256" key="16">
    <source>
        <dbReference type="RuleBase" id="RU004462"/>
    </source>
</evidence>
<dbReference type="PROSITE" id="PS50818">
    <property type="entry name" value="INTEIN_C_TER"/>
    <property type="match status" value="1"/>
</dbReference>
<dbReference type="Gene3D" id="3.30.300.10">
    <property type="match status" value="3"/>
</dbReference>
<sequence length="837" mass="95435">MAVIKFLTAESVTIGHVDKMADQIADAVLDAVLKDDKTARVACEVMIGNGYVIVGGEITTRTWVDINNLVRLVIKDIGYDKPEYGFDYRTMAVFNTIHEQSPDIARGVRKTADKRQGAGDQGISIGFACKETPELMPLPILLSHRLAKRLTEVRKKKILPYLRPDGKSQVTVEYQEDKPKRLDSVVMAAQHSPSVSLKKIREDVLKQVIKPVCRNFLDKQTEIYINNTGRFVIGGPVSDTGATGRKNVVDAYGPQVPIGGGSFCIHGDSLVNTEKGLLKIKNMEKEMKNKIFVKTDIHPHKAKIWYDNGFKKTIKVKTQAGYEIEGTENQKIRIIDENGNYAWRNLEELKKGDFVAIQCKNKLFGKKVDVSNFKYIYRKGTREGRINKFVYPNKLTEDYAYLLGLLIGDGNCMDRGGIWICVCEGNQKKNVQNLYKRLFNREGKIYGHWAFMGGVEMRAYLEHLGLGYKRSWEKEVPWSIFQAPKETMAAFLRGLFDTDGSIRIGGRYVNSLDIRLYSTSLRLIKQVQQLLLNFGIFSTIGKINNVDKKFYIMGKEKTTRRIEHTLHIKGSKSCKIFKKEIGFGLKRKQKILSSIKLNRKRDYFALPHQKERIKRIIQKLTPQERHFQDPCKVARFTRASQGKATKELTYSKLGEFLRAYKNKFKNNKDFQYLQYLEKMGHFYNRVEAINCSFTRVYDLFVPQCHTFIANGFVCHNSGKDLTKVDRSAAYMARYVAKNIVASGLAEKCQTELSYVIGGVKPLSIDVNTFGTGKVADDKLAKAAFKIFDLSPGGIIKQLDLLRPIYQKTACFGHFGQKDPDFTWEKTDKVKEILKYVH</sequence>
<evidence type="ECO:0000313" key="19">
    <source>
        <dbReference type="Proteomes" id="UP000229054"/>
    </source>
</evidence>
<evidence type="ECO:0000256" key="3">
    <source>
        <dbReference type="ARBA" id="ARBA00005224"/>
    </source>
</evidence>
<dbReference type="NCBIfam" id="TIGR01443">
    <property type="entry name" value="intein_Cterm"/>
    <property type="match status" value="1"/>
</dbReference>
<keyword evidence="11" id="KW-0067">ATP-binding</keyword>
<dbReference type="SMART" id="SM00305">
    <property type="entry name" value="HintC"/>
    <property type="match status" value="1"/>
</dbReference>
<dbReference type="CDD" id="cd00081">
    <property type="entry name" value="Hint"/>
    <property type="match status" value="1"/>
</dbReference>
<dbReference type="EMBL" id="PCRN01000049">
    <property type="protein sequence ID" value="PIP22334.1"/>
    <property type="molecule type" value="Genomic_DNA"/>
</dbReference>
<dbReference type="Pfam" id="PF14528">
    <property type="entry name" value="LAGLIDADG_3"/>
    <property type="match status" value="1"/>
</dbReference>
<keyword evidence="12" id="KW-0460">Magnesium</keyword>
<feature type="domain" description="DOD-type homing endonuclease" evidence="17">
    <location>
        <begin position="402"/>
        <end position="536"/>
    </location>
</feature>
<dbReference type="GO" id="GO:0005524">
    <property type="term" value="F:ATP binding"/>
    <property type="evidence" value="ECO:0007669"/>
    <property type="project" value="UniProtKB-KW"/>
</dbReference>
<proteinExistence type="inferred from homology"/>
<dbReference type="SUPFAM" id="SSF51294">
    <property type="entry name" value="Hedgehog/intein (Hint) domain"/>
    <property type="match status" value="1"/>
</dbReference>
<name>A0A2G9YSW7_9BACT</name>
<dbReference type="SUPFAM" id="SSF55608">
    <property type="entry name" value="Homing endonucleases"/>
    <property type="match status" value="1"/>
</dbReference>
<keyword evidence="8" id="KW-0479">Metal-binding</keyword>
<dbReference type="PANTHER" id="PTHR11964">
    <property type="entry name" value="S-ADENOSYLMETHIONINE SYNTHETASE"/>
    <property type="match status" value="1"/>
</dbReference>
<organism evidence="18 19">
    <name type="scientific">Candidatus Nealsonbacteria bacterium CG23_combo_of_CG06-09_8_20_14_all_39_25</name>
    <dbReference type="NCBI Taxonomy" id="1974723"/>
    <lineage>
        <taxon>Bacteria</taxon>
        <taxon>Candidatus Nealsoniibacteriota</taxon>
    </lineage>
</organism>
<keyword evidence="10" id="KW-0068">Autocatalytic cleavage</keyword>
<evidence type="ECO:0000256" key="13">
    <source>
        <dbReference type="ARBA" id="ARBA00022958"/>
    </source>
</evidence>
<dbReference type="GO" id="GO:0004519">
    <property type="term" value="F:endonuclease activity"/>
    <property type="evidence" value="ECO:0007669"/>
    <property type="project" value="InterPro"/>
</dbReference>
<comment type="caution">
    <text evidence="18">The sequence shown here is derived from an EMBL/GenBank/DDBJ whole genome shotgun (WGS) entry which is preliminary data.</text>
</comment>
<comment type="cofactor">
    <cofactor evidence="1">
        <name>Mg(2+)</name>
        <dbReference type="ChEBI" id="CHEBI:18420"/>
    </cofactor>
</comment>
<dbReference type="SMART" id="SM00306">
    <property type="entry name" value="HintN"/>
    <property type="match status" value="1"/>
</dbReference>
<dbReference type="NCBIfam" id="TIGR01445">
    <property type="entry name" value="intein_Nterm"/>
    <property type="match status" value="1"/>
</dbReference>
<gene>
    <name evidence="18" type="ORF">COX38_01270</name>
</gene>
<dbReference type="EC" id="2.5.1.6" evidence="5 15"/>
<dbReference type="InterPro" id="IPR027434">
    <property type="entry name" value="Homing_endonucl"/>
</dbReference>
<dbReference type="CDD" id="cd18079">
    <property type="entry name" value="S-AdoMet_synt"/>
    <property type="match status" value="1"/>
</dbReference>
<dbReference type="UniPathway" id="UPA00315">
    <property type="reaction ID" value="UER00080"/>
</dbReference>
<comment type="similarity">
    <text evidence="4 16">Belongs to the AdoMet synthase family.</text>
</comment>
<dbReference type="GO" id="GO:0006556">
    <property type="term" value="P:S-adenosylmethionine biosynthetic process"/>
    <property type="evidence" value="ECO:0007669"/>
    <property type="project" value="UniProtKB-UniRule"/>
</dbReference>
<evidence type="ECO:0000256" key="1">
    <source>
        <dbReference type="ARBA" id="ARBA00001946"/>
    </source>
</evidence>
<dbReference type="PROSITE" id="PS50819">
    <property type="entry name" value="INTEIN_ENDONUCLEASE"/>
    <property type="match status" value="1"/>
</dbReference>
<dbReference type="SUPFAM" id="SSF55973">
    <property type="entry name" value="S-adenosylmethionine synthetase"/>
    <property type="match status" value="4"/>
</dbReference>
<evidence type="ECO:0000256" key="4">
    <source>
        <dbReference type="ARBA" id="ARBA00009685"/>
    </source>
</evidence>
<evidence type="ECO:0000256" key="5">
    <source>
        <dbReference type="ARBA" id="ARBA00012828"/>
    </source>
</evidence>
<dbReference type="GO" id="GO:0016539">
    <property type="term" value="P:intein-mediated protein splicing"/>
    <property type="evidence" value="ECO:0007669"/>
    <property type="project" value="InterPro"/>
</dbReference>
<dbReference type="InterPro" id="IPR003586">
    <property type="entry name" value="Hint_dom_C"/>
</dbReference>
<accession>A0A2G9YSW7</accession>